<dbReference type="OrthoDB" id="9790355at2"/>
<feature type="transmembrane region" description="Helical" evidence="9">
    <location>
        <begin position="384"/>
        <end position="410"/>
    </location>
</feature>
<keyword evidence="6 9" id="KW-1133">Transmembrane helix</keyword>
<keyword evidence="4 9" id="KW-0812">Transmembrane</keyword>
<evidence type="ECO:0000256" key="2">
    <source>
        <dbReference type="ARBA" id="ARBA00009749"/>
    </source>
</evidence>
<dbReference type="PROSITE" id="PS51371">
    <property type="entry name" value="CBS"/>
    <property type="match status" value="2"/>
</dbReference>
<dbReference type="RefSeq" id="WP_123289823.1">
    <property type="nucleotide sequence ID" value="NZ_RJVA01000011.1"/>
</dbReference>
<sequence>MSLQGSPDGLLHEGAITEPWEVVQQALDSVHPADAAVLLAQYKPQDIAHIVEILGPHQVLAAFEFLPFEVQKETLPHLSRDTVVRLISLMRPDERADLVEELDEDFQDQLLSLLIKAERQNLLKLLTYPEESAGAYMTTDYASLKATQTVREALDELRLQAPKKETIYYAYVVDASRHLIGILSLRDLIMARPESTVERIMSRQVISVPVDMDIELVAKEMRHYDFLAMPVVDDENRLVGIITYDDIFDVITEEATEDMYLLASLDTDERISSPIMRSVKLRSPWLFVNLGTALIASYTVSLFSETIAHFVVLASLMPLVAGLGGNAGTQSLTVVVRALALGEIEDRGKWMVVLRQMTVGLFNGALCGALLAMITLAWHHNPWLALIMWLAMIFNMIVAGCLGALVPIILRKLKLDPALGSSIFVTAATDTGGFFFFLGLATLFMDRILTHGV</sequence>
<feature type="domain" description="CBS" evidence="10">
    <location>
        <begin position="137"/>
        <end position="198"/>
    </location>
</feature>
<evidence type="ECO:0000256" key="8">
    <source>
        <dbReference type="PROSITE-ProRule" id="PRU00703"/>
    </source>
</evidence>
<dbReference type="SUPFAM" id="SSF54631">
    <property type="entry name" value="CBS-domain pair"/>
    <property type="match status" value="1"/>
</dbReference>
<keyword evidence="12" id="KW-1185">Reference proteome</keyword>
<comment type="subcellular location">
    <subcellularLocation>
        <location evidence="9">Cell membrane</location>
        <topology evidence="9">Multi-pass membrane protein</topology>
    </subcellularLocation>
    <subcellularLocation>
        <location evidence="1">Membrane</location>
        <topology evidence="1">Multi-pass membrane protein</topology>
    </subcellularLocation>
</comment>
<dbReference type="Pfam" id="PF00571">
    <property type="entry name" value="CBS"/>
    <property type="match status" value="2"/>
</dbReference>
<dbReference type="SUPFAM" id="SSF158791">
    <property type="entry name" value="MgtE N-terminal domain-like"/>
    <property type="match status" value="1"/>
</dbReference>
<comment type="similarity">
    <text evidence="2 9">Belongs to the SLC41A transporter family.</text>
</comment>
<dbReference type="NCBIfam" id="TIGR00400">
    <property type="entry name" value="mgtE"/>
    <property type="match status" value="1"/>
</dbReference>
<dbReference type="CDD" id="cd04606">
    <property type="entry name" value="CBS_pair_Mg_transporter"/>
    <property type="match status" value="1"/>
</dbReference>
<dbReference type="InterPro" id="IPR006669">
    <property type="entry name" value="MgtE_transporter"/>
</dbReference>
<dbReference type="Pfam" id="PF01769">
    <property type="entry name" value="MgtE"/>
    <property type="match status" value="1"/>
</dbReference>
<dbReference type="GO" id="GO:0015095">
    <property type="term" value="F:magnesium ion transmembrane transporter activity"/>
    <property type="evidence" value="ECO:0007669"/>
    <property type="project" value="UniProtKB-UniRule"/>
</dbReference>
<evidence type="ECO:0000313" key="12">
    <source>
        <dbReference type="Proteomes" id="UP000276223"/>
    </source>
</evidence>
<dbReference type="Gene3D" id="3.10.580.10">
    <property type="entry name" value="CBS-domain"/>
    <property type="match status" value="1"/>
</dbReference>
<dbReference type="GO" id="GO:0046872">
    <property type="term" value="F:metal ion binding"/>
    <property type="evidence" value="ECO:0007669"/>
    <property type="project" value="UniProtKB-KW"/>
</dbReference>
<feature type="transmembrane region" description="Helical" evidence="9">
    <location>
        <begin position="310"/>
        <end position="336"/>
    </location>
</feature>
<keyword evidence="7 9" id="KW-0472">Membrane</keyword>
<dbReference type="Proteomes" id="UP000276223">
    <property type="component" value="Unassembled WGS sequence"/>
</dbReference>
<dbReference type="Gene3D" id="1.25.60.10">
    <property type="entry name" value="MgtE N-terminal domain-like"/>
    <property type="match status" value="1"/>
</dbReference>
<dbReference type="AlphaFoldDB" id="A0A3N1V187"/>
<protein>
    <recommendedName>
        <fullName evidence="9">Magnesium transporter MgtE</fullName>
    </recommendedName>
</protein>
<name>A0A3N1V187_9BACT</name>
<proteinExistence type="inferred from homology"/>
<dbReference type="SMART" id="SM00116">
    <property type="entry name" value="CBS"/>
    <property type="match status" value="2"/>
</dbReference>
<dbReference type="InterPro" id="IPR006668">
    <property type="entry name" value="Mg_transptr_MgtE_intracell_dom"/>
</dbReference>
<evidence type="ECO:0000256" key="6">
    <source>
        <dbReference type="ARBA" id="ARBA00022989"/>
    </source>
</evidence>
<dbReference type="PANTHER" id="PTHR43773:SF1">
    <property type="entry name" value="MAGNESIUM TRANSPORTER MGTE"/>
    <property type="match status" value="1"/>
</dbReference>
<dbReference type="InterPro" id="IPR006667">
    <property type="entry name" value="SLC41_membr_dom"/>
</dbReference>
<dbReference type="InterPro" id="IPR000644">
    <property type="entry name" value="CBS_dom"/>
</dbReference>
<keyword evidence="5 9" id="KW-0460">Magnesium</keyword>
<keyword evidence="3 9" id="KW-0813">Transport</keyword>
<evidence type="ECO:0000259" key="10">
    <source>
        <dbReference type="PROSITE" id="PS51371"/>
    </source>
</evidence>
<dbReference type="InterPro" id="IPR038076">
    <property type="entry name" value="MgtE_N_sf"/>
</dbReference>
<accession>A0A3N1V187</accession>
<feature type="transmembrane region" description="Helical" evidence="9">
    <location>
        <begin position="422"/>
        <end position="445"/>
    </location>
</feature>
<keyword evidence="9" id="KW-0479">Metal-binding</keyword>
<dbReference type="Pfam" id="PF03448">
    <property type="entry name" value="MgtE_N"/>
    <property type="match status" value="1"/>
</dbReference>
<gene>
    <name evidence="11" type="ORF">EDC27_1320</name>
</gene>
<evidence type="ECO:0000256" key="3">
    <source>
        <dbReference type="ARBA" id="ARBA00022448"/>
    </source>
</evidence>
<reference evidence="11 12" key="1">
    <citation type="submission" date="2018-11" db="EMBL/GenBank/DDBJ databases">
        <title>Genomic Encyclopedia of Type Strains, Phase IV (KMG-IV): sequencing the most valuable type-strain genomes for metagenomic binning, comparative biology and taxonomic classification.</title>
        <authorList>
            <person name="Goeker M."/>
        </authorList>
    </citation>
    <scope>NUCLEOTIDE SEQUENCE [LARGE SCALE GENOMIC DNA]</scope>
    <source>
        <strain evidence="11 12">DSM 22027</strain>
    </source>
</reference>
<comment type="function">
    <text evidence="9">Acts as a magnesium transporter.</text>
</comment>
<comment type="subunit">
    <text evidence="9">Homodimer.</text>
</comment>
<feature type="domain" description="CBS" evidence="10">
    <location>
        <begin position="201"/>
        <end position="257"/>
    </location>
</feature>
<feature type="transmembrane region" description="Helical" evidence="9">
    <location>
        <begin position="285"/>
        <end position="304"/>
    </location>
</feature>
<dbReference type="InterPro" id="IPR036739">
    <property type="entry name" value="SLC41_membr_dom_sf"/>
</dbReference>
<dbReference type="SUPFAM" id="SSF161093">
    <property type="entry name" value="MgtE membrane domain-like"/>
    <property type="match status" value="1"/>
</dbReference>
<dbReference type="PANTHER" id="PTHR43773">
    <property type="entry name" value="MAGNESIUM TRANSPORTER MGTE"/>
    <property type="match status" value="1"/>
</dbReference>
<dbReference type="GO" id="GO:0005886">
    <property type="term" value="C:plasma membrane"/>
    <property type="evidence" value="ECO:0007669"/>
    <property type="project" value="UniProtKB-SubCell"/>
</dbReference>
<keyword evidence="8" id="KW-0129">CBS domain</keyword>
<dbReference type="EMBL" id="RJVA01000011">
    <property type="protein sequence ID" value="ROQ93306.1"/>
    <property type="molecule type" value="Genomic_DNA"/>
</dbReference>
<dbReference type="SMART" id="SM00924">
    <property type="entry name" value="MgtE_N"/>
    <property type="match status" value="1"/>
</dbReference>
<keyword evidence="9" id="KW-1003">Cell membrane</keyword>
<dbReference type="InterPro" id="IPR046342">
    <property type="entry name" value="CBS_dom_sf"/>
</dbReference>
<evidence type="ECO:0000256" key="1">
    <source>
        <dbReference type="ARBA" id="ARBA00004141"/>
    </source>
</evidence>
<organism evidence="11 12">
    <name type="scientific">Desulfosoma caldarium</name>
    <dbReference type="NCBI Taxonomy" id="610254"/>
    <lineage>
        <taxon>Bacteria</taxon>
        <taxon>Pseudomonadati</taxon>
        <taxon>Thermodesulfobacteriota</taxon>
        <taxon>Syntrophobacteria</taxon>
        <taxon>Syntrophobacterales</taxon>
        <taxon>Syntrophobacteraceae</taxon>
        <taxon>Desulfosoma</taxon>
    </lineage>
</organism>
<dbReference type="Gene3D" id="1.10.357.20">
    <property type="entry name" value="SLC41 divalent cation transporters, integral membrane domain"/>
    <property type="match status" value="1"/>
</dbReference>
<evidence type="ECO:0000256" key="9">
    <source>
        <dbReference type="RuleBase" id="RU362011"/>
    </source>
</evidence>
<feature type="transmembrane region" description="Helical" evidence="9">
    <location>
        <begin position="357"/>
        <end position="378"/>
    </location>
</feature>
<comment type="caution">
    <text evidence="11">The sequence shown here is derived from an EMBL/GenBank/DDBJ whole genome shotgun (WGS) entry which is preliminary data.</text>
</comment>
<evidence type="ECO:0000256" key="7">
    <source>
        <dbReference type="ARBA" id="ARBA00023136"/>
    </source>
</evidence>
<evidence type="ECO:0000256" key="5">
    <source>
        <dbReference type="ARBA" id="ARBA00022842"/>
    </source>
</evidence>
<evidence type="ECO:0000256" key="4">
    <source>
        <dbReference type="ARBA" id="ARBA00022692"/>
    </source>
</evidence>
<evidence type="ECO:0000313" key="11">
    <source>
        <dbReference type="EMBL" id="ROQ93306.1"/>
    </source>
</evidence>